<evidence type="ECO:0000256" key="3">
    <source>
        <dbReference type="ARBA" id="ARBA00022833"/>
    </source>
</evidence>
<dbReference type="Gene3D" id="3.90.1590.10">
    <property type="entry name" value="glutathione-dependent formaldehyde- activating enzyme (gfa)"/>
    <property type="match status" value="1"/>
</dbReference>
<proteinExistence type="inferred from homology"/>
<keyword evidence="3" id="KW-0862">Zinc</keyword>
<dbReference type="SUPFAM" id="SSF51316">
    <property type="entry name" value="Mss4-like"/>
    <property type="match status" value="1"/>
</dbReference>
<evidence type="ECO:0000313" key="7">
    <source>
        <dbReference type="EMBL" id="KMW58725.1"/>
    </source>
</evidence>
<evidence type="ECO:0000313" key="8">
    <source>
        <dbReference type="Proteomes" id="UP000037178"/>
    </source>
</evidence>
<accession>A0A0J9E7I7</accession>
<dbReference type="InterPro" id="IPR006913">
    <property type="entry name" value="CENP-V/GFA"/>
</dbReference>
<dbReference type="GO" id="GO:0016846">
    <property type="term" value="F:carbon-sulfur lyase activity"/>
    <property type="evidence" value="ECO:0007669"/>
    <property type="project" value="InterPro"/>
</dbReference>
<evidence type="ECO:0000256" key="4">
    <source>
        <dbReference type="ARBA" id="ARBA00023239"/>
    </source>
</evidence>
<feature type="region of interest" description="Disordered" evidence="5">
    <location>
        <begin position="96"/>
        <end position="116"/>
    </location>
</feature>
<dbReference type="GO" id="GO:0046872">
    <property type="term" value="F:metal ion binding"/>
    <property type="evidence" value="ECO:0007669"/>
    <property type="project" value="UniProtKB-KW"/>
</dbReference>
<protein>
    <submittedName>
        <fullName evidence="7">Gfa-like protein</fullName>
    </submittedName>
</protein>
<evidence type="ECO:0000256" key="5">
    <source>
        <dbReference type="SAM" id="MobiDB-lite"/>
    </source>
</evidence>
<dbReference type="PATRIC" id="fig|1675527.3.peg.3879"/>
<feature type="domain" description="CENP-V/GFA" evidence="6">
    <location>
        <begin position="2"/>
        <end position="88"/>
    </location>
</feature>
<evidence type="ECO:0000256" key="2">
    <source>
        <dbReference type="ARBA" id="ARBA00022723"/>
    </source>
</evidence>
<organism evidence="7 8">
    <name type="scientific">Candidatus Rhodobacter oscarellae</name>
    <dbReference type="NCBI Taxonomy" id="1675527"/>
    <lineage>
        <taxon>Bacteria</taxon>
        <taxon>Pseudomonadati</taxon>
        <taxon>Pseudomonadota</taxon>
        <taxon>Alphaproteobacteria</taxon>
        <taxon>Rhodobacterales</taxon>
        <taxon>Rhodobacter group</taxon>
        <taxon>Rhodobacter</taxon>
    </lineage>
</organism>
<dbReference type="STRING" id="1675527.AIOL_003704"/>
<dbReference type="InterPro" id="IPR011057">
    <property type="entry name" value="Mss4-like_sf"/>
</dbReference>
<dbReference type="PANTHER" id="PTHR33337">
    <property type="entry name" value="GFA DOMAIN-CONTAINING PROTEIN"/>
    <property type="match status" value="1"/>
</dbReference>
<evidence type="ECO:0000259" key="6">
    <source>
        <dbReference type="Pfam" id="PF04828"/>
    </source>
</evidence>
<dbReference type="Pfam" id="PF04828">
    <property type="entry name" value="GFA"/>
    <property type="match status" value="1"/>
</dbReference>
<keyword evidence="2" id="KW-0479">Metal-binding</keyword>
<keyword evidence="8" id="KW-1185">Reference proteome</keyword>
<reference evidence="7 8" key="1">
    <citation type="submission" date="2015-06" db="EMBL/GenBank/DDBJ databases">
        <title>Draft genome sequence of an Alphaproteobacteria species associated to the Mediterranean sponge Oscarella lobularis.</title>
        <authorList>
            <person name="Jourda C."/>
            <person name="Santini S."/>
            <person name="Claverie J.-M."/>
        </authorList>
    </citation>
    <scope>NUCLEOTIDE SEQUENCE [LARGE SCALE GENOMIC DNA]</scope>
    <source>
        <strain evidence="7">IGS</strain>
    </source>
</reference>
<dbReference type="EMBL" id="LFTY01000002">
    <property type="protein sequence ID" value="KMW58725.1"/>
    <property type="molecule type" value="Genomic_DNA"/>
</dbReference>
<gene>
    <name evidence="7" type="ORF">AIOL_003704</name>
</gene>
<sequence length="116" mass="12586">MVSYCHCGDCKRWTGAAVPVLAGFAEADFPLPPGLRERHFGEAVTRWTCAACDGPIAGRFAYVPDQIYVPLGIIDQMDALAPTMHCHAEQQVPWLHPEDGLPRVQGSGRDALNAAK</sequence>
<comment type="caution">
    <text evidence="7">The sequence shown here is derived from an EMBL/GenBank/DDBJ whole genome shotgun (WGS) entry which is preliminary data.</text>
</comment>
<keyword evidence="4" id="KW-0456">Lyase</keyword>
<name>A0A0J9E7I7_9RHOB</name>
<evidence type="ECO:0000256" key="1">
    <source>
        <dbReference type="ARBA" id="ARBA00005495"/>
    </source>
</evidence>
<dbReference type="AlphaFoldDB" id="A0A0J9E7I7"/>
<dbReference type="PANTHER" id="PTHR33337:SF40">
    <property type="entry name" value="CENP-V_GFA DOMAIN-CONTAINING PROTEIN-RELATED"/>
    <property type="match status" value="1"/>
</dbReference>
<dbReference type="Proteomes" id="UP000037178">
    <property type="component" value="Unassembled WGS sequence"/>
</dbReference>
<comment type="similarity">
    <text evidence="1">Belongs to the Gfa family.</text>
</comment>